<reference evidence="2" key="1">
    <citation type="submission" date="2017-08" db="EMBL/GenBank/DDBJ databases">
        <authorList>
            <person name="de Groot N.N."/>
        </authorList>
    </citation>
    <scope>NUCLEOTIDE SEQUENCE</scope>
</reference>
<feature type="region of interest" description="Disordered" evidence="1">
    <location>
        <begin position="229"/>
        <end position="284"/>
    </location>
</feature>
<accession>A0A285PXJ2</accession>
<dbReference type="Proteomes" id="UP000274850">
    <property type="component" value="Segment"/>
</dbReference>
<keyword evidence="3" id="KW-1185">Reference proteome</keyword>
<dbReference type="EMBL" id="LT907979">
    <property type="protein sequence ID" value="SOB74393.1"/>
    <property type="molecule type" value="Genomic_DNA"/>
</dbReference>
<proteinExistence type="predicted"/>
<protein>
    <submittedName>
        <fullName evidence="2">Uncharacterized protein</fullName>
    </submittedName>
</protein>
<evidence type="ECO:0000313" key="2">
    <source>
        <dbReference type="EMBL" id="SOB74393.1"/>
    </source>
</evidence>
<gene>
    <name evidence="2" type="ORF">BQ9231_00510</name>
</gene>
<organism evidence="2">
    <name type="scientific">Cedratvirus lausannensis</name>
    <dbReference type="NCBI Taxonomy" id="2023205"/>
    <lineage>
        <taxon>Viruses</taxon>
        <taxon>Pithoviruses</taxon>
        <taxon>Orthocedratvirinae</taxon>
        <taxon>Alphacedratvirus</taxon>
        <taxon>Alphacedratvirus francolausannense</taxon>
    </lineage>
</organism>
<name>A0A285PXJ2_9VIRU</name>
<evidence type="ECO:0000313" key="3">
    <source>
        <dbReference type="Proteomes" id="UP000274850"/>
    </source>
</evidence>
<evidence type="ECO:0000256" key="1">
    <source>
        <dbReference type="SAM" id="MobiDB-lite"/>
    </source>
</evidence>
<sequence length="284" mass="31500">MSYPMYHQVDFSKIISSKPEKKEFTDAKGAKGNYHSMSVSYDKGESTGPFYFRLPIVKFWPLTAESDSLAIIHDPSHPEHKAIQQFYASLRKKGGEFLFKHQDDLGKVFEEENIAVGMFKSPVHVKREGGKVKGNGTTYLRLLRGSVSSNSSLFIGPDRKVYPKKKFFGYTIEGSPLVRVDSVYIGNTQSFKQTLVQVDIKTIVKVNSKPVDESVPEEDDETKQAFLEALAEGDDGEEEEQGSGEGSSSPSTPPKVSEKVKDETMAFLDSVNSNPIGKPTMPAE</sequence>
<feature type="compositionally biased region" description="Acidic residues" evidence="1">
    <location>
        <begin position="231"/>
        <end position="242"/>
    </location>
</feature>